<sequence>MASPSRKRPRRKSPADASFRPNPALSPMRAAYPDDEYDEGAIDRSPRHVSWTSRLEQDATKPDRARAFRSPARSSMKQALPAEDEDEDEYKYEGRMSVDGPTAEEEKLLFSPISGLKGKPKRAYRLGELFGGTPLWQIKGDAAKDETLCAAMHDLRDMTVTFSKYFCRPDPKLTKDAVKEICKDEENVTLVRYIGCLAMGGPDGLADWRVLFQDGLQLEALAMGIVSRALKEHVFSALWFAADKKLEKKLDLLDMKHVEKDGFYRTEQRAKKCRELSKGDLQFKRNVAKVSAQMASHLRFLYDLNVHVAKDPKKAYYWEDLERELYDIVTFAAKLSQEMRCVDDVVYYWSPTFKDEEFEPARMECYNLADMITKSPYRKKKVDGRETAVLHEPDKGHEAIVRIVLSLGLIAYRKGGGDLAEILLKNERTQADGEVKRLPPDVRHARSLSRDSPHKLTGEEGFRTRLICKSAVQLQWGQQRLLTRQAGTSTHIGAVRKNDMSKYVNDRAGFVELFDVFLEEHPTYRVPVPKEPDVEAMSGRGK</sequence>
<dbReference type="EMBL" id="NAJO01000029">
    <property type="protein sequence ID" value="OQO01911.1"/>
    <property type="molecule type" value="Genomic_DNA"/>
</dbReference>
<dbReference type="OrthoDB" id="309640at2759"/>
<organism evidence="2 3">
    <name type="scientific">Cryoendolithus antarcticus</name>
    <dbReference type="NCBI Taxonomy" id="1507870"/>
    <lineage>
        <taxon>Eukaryota</taxon>
        <taxon>Fungi</taxon>
        <taxon>Dikarya</taxon>
        <taxon>Ascomycota</taxon>
        <taxon>Pezizomycotina</taxon>
        <taxon>Dothideomycetes</taxon>
        <taxon>Dothideomycetidae</taxon>
        <taxon>Cladosporiales</taxon>
        <taxon>Cladosporiaceae</taxon>
        <taxon>Cryoendolithus</taxon>
    </lineage>
</organism>
<reference evidence="3" key="1">
    <citation type="submission" date="2017-03" db="EMBL/GenBank/DDBJ databases">
        <title>Genomes of endolithic fungi from Antarctica.</title>
        <authorList>
            <person name="Coleine C."/>
            <person name="Masonjones S."/>
            <person name="Stajich J.E."/>
        </authorList>
    </citation>
    <scope>NUCLEOTIDE SEQUENCE [LARGE SCALE GENOMIC DNA]</scope>
    <source>
        <strain evidence="3">CCFEE 5527</strain>
    </source>
</reference>
<comment type="caution">
    <text evidence="2">The sequence shown here is derived from an EMBL/GenBank/DDBJ whole genome shotgun (WGS) entry which is preliminary data.</text>
</comment>
<dbReference type="AlphaFoldDB" id="A0A1V8SSD2"/>
<feature type="compositionally biased region" description="Basic and acidic residues" evidence="1">
    <location>
        <begin position="55"/>
        <end position="66"/>
    </location>
</feature>
<feature type="compositionally biased region" description="Basic residues" evidence="1">
    <location>
        <begin position="1"/>
        <end position="12"/>
    </location>
</feature>
<dbReference type="Proteomes" id="UP000192596">
    <property type="component" value="Unassembled WGS sequence"/>
</dbReference>
<name>A0A1V8SSD2_9PEZI</name>
<gene>
    <name evidence="2" type="ORF">B0A48_12384</name>
</gene>
<dbReference type="STRING" id="1507870.A0A1V8SSD2"/>
<feature type="region of interest" description="Disordered" evidence="1">
    <location>
        <begin position="1"/>
        <end position="91"/>
    </location>
</feature>
<dbReference type="InParanoid" id="A0A1V8SSD2"/>
<accession>A0A1V8SSD2</accession>
<proteinExistence type="predicted"/>
<protein>
    <submittedName>
        <fullName evidence="2">Uncharacterized protein</fullName>
    </submittedName>
</protein>
<evidence type="ECO:0000256" key="1">
    <source>
        <dbReference type="SAM" id="MobiDB-lite"/>
    </source>
</evidence>
<evidence type="ECO:0000313" key="3">
    <source>
        <dbReference type="Proteomes" id="UP000192596"/>
    </source>
</evidence>
<evidence type="ECO:0000313" key="2">
    <source>
        <dbReference type="EMBL" id="OQO01911.1"/>
    </source>
</evidence>
<keyword evidence="3" id="KW-1185">Reference proteome</keyword>